<evidence type="ECO:0000313" key="1">
    <source>
        <dbReference type="EMBL" id="JAE32632.1"/>
    </source>
</evidence>
<proteinExistence type="predicted"/>
<reference evidence="1" key="1">
    <citation type="submission" date="2014-09" db="EMBL/GenBank/DDBJ databases">
        <authorList>
            <person name="Magalhaes I.L.F."/>
            <person name="Oliveira U."/>
            <person name="Santos F.R."/>
            <person name="Vidigal T.H.D.A."/>
            <person name="Brescovit A.D."/>
            <person name="Santos A.J."/>
        </authorList>
    </citation>
    <scope>NUCLEOTIDE SEQUENCE</scope>
    <source>
        <tissue evidence="1">Shoot tissue taken approximately 20 cm above the soil surface</tissue>
    </source>
</reference>
<organism evidence="1">
    <name type="scientific">Arundo donax</name>
    <name type="common">Giant reed</name>
    <name type="synonym">Donax arundinaceus</name>
    <dbReference type="NCBI Taxonomy" id="35708"/>
    <lineage>
        <taxon>Eukaryota</taxon>
        <taxon>Viridiplantae</taxon>
        <taxon>Streptophyta</taxon>
        <taxon>Embryophyta</taxon>
        <taxon>Tracheophyta</taxon>
        <taxon>Spermatophyta</taxon>
        <taxon>Magnoliopsida</taxon>
        <taxon>Liliopsida</taxon>
        <taxon>Poales</taxon>
        <taxon>Poaceae</taxon>
        <taxon>PACMAD clade</taxon>
        <taxon>Arundinoideae</taxon>
        <taxon>Arundineae</taxon>
        <taxon>Arundo</taxon>
    </lineage>
</organism>
<reference evidence="1" key="2">
    <citation type="journal article" date="2015" name="Data Brief">
        <title>Shoot transcriptome of the giant reed, Arundo donax.</title>
        <authorList>
            <person name="Barrero R.A."/>
            <person name="Guerrero F.D."/>
            <person name="Moolhuijzen P."/>
            <person name="Goolsby J.A."/>
            <person name="Tidwell J."/>
            <person name="Bellgard S.E."/>
            <person name="Bellgard M.I."/>
        </authorList>
    </citation>
    <scope>NUCLEOTIDE SEQUENCE</scope>
    <source>
        <tissue evidence="1">Shoot tissue taken approximately 20 cm above the soil surface</tissue>
    </source>
</reference>
<name>A0A0A9H7D9_ARUDO</name>
<dbReference type="AlphaFoldDB" id="A0A0A9H7D9"/>
<accession>A0A0A9H7D9</accession>
<protein>
    <submittedName>
        <fullName evidence="1">Uncharacterized protein</fullName>
    </submittedName>
</protein>
<sequence>MFNIFCILKQKTIIKSAKILDQLANIKTSMQRKLFSFFRSLLLQKHVFLNTILCCILLYFRNLC</sequence>
<dbReference type="EMBL" id="GBRH01165264">
    <property type="protein sequence ID" value="JAE32632.1"/>
    <property type="molecule type" value="Transcribed_RNA"/>
</dbReference>